<keyword evidence="3" id="KW-1185">Reference proteome</keyword>
<name>A0A9N8HU67_9STRA</name>
<dbReference type="AlphaFoldDB" id="A0A9N8HU67"/>
<proteinExistence type="predicted"/>
<dbReference type="OrthoDB" id="47697at2759"/>
<evidence type="ECO:0000256" key="1">
    <source>
        <dbReference type="SAM" id="MobiDB-lite"/>
    </source>
</evidence>
<sequence length="625" mass="69332">MLLGRFGGYLARSEYNVIEDNDGNNSSPTVDNDVASDYSEIPATRNEYAALMGGQAVQIEVGDLALGRKAWKKRRRSGSPLLVPCSVLNLDRASMLRWNLLYLLYRHGSAQKDGTVLSTAELTRLHKKVLKGRLANHATEMGYGTAEDLIQGLFSSKATQDTYGVRLVADPEGVQYYLKTPRSKFKAKQKAAQAKLLQVVTQDDSIMKHTGYIRYRDEESSEGGDVFPPLSAALRVSPREDIETGKVQQGSIQSAVLFDFDPQGDGGMPLLTLSLNPTAGRQPKLTTKRQHHPKYAPLKSPRQMLDQLQVGEGPFDAKVVKLARDHALVDFGIGRKFSSAKHPDEGVGIGTPEFVKVFGKLRFKDAIDPDSIWDTTKIFDNTDTTQPKQQSTTQDDEVFASMKEMLNRVETEFDQLDEGEELEDITHLFSTNADGSLNYQNPETGETELVKPKDDEPEEEEDQPTTFAIPRARPRGRSIRLRVGDIVPVHILSVSKQSSQFMVTTDPSAVRGKKAKDIKKQGDVSKKLERLSQMLGGLEKAQELKGREYEGRVKATSQTGDWLYVEPFSDIQDGIQLPVGVAVLPEDLTTEFQSIEQGDMVRIQMDGIDESRGQLAMKVIGKLSP</sequence>
<reference evidence="2" key="1">
    <citation type="submission" date="2020-06" db="EMBL/GenBank/DDBJ databases">
        <authorList>
            <consortium name="Plant Systems Biology data submission"/>
        </authorList>
    </citation>
    <scope>NUCLEOTIDE SEQUENCE</scope>
    <source>
        <strain evidence="2">D6</strain>
    </source>
</reference>
<feature type="compositionally biased region" description="Polar residues" evidence="1">
    <location>
        <begin position="433"/>
        <end position="444"/>
    </location>
</feature>
<dbReference type="Proteomes" id="UP001153069">
    <property type="component" value="Unassembled WGS sequence"/>
</dbReference>
<feature type="region of interest" description="Disordered" evidence="1">
    <location>
        <begin position="433"/>
        <end position="465"/>
    </location>
</feature>
<evidence type="ECO:0000313" key="3">
    <source>
        <dbReference type="Proteomes" id="UP001153069"/>
    </source>
</evidence>
<evidence type="ECO:0000313" key="2">
    <source>
        <dbReference type="EMBL" id="CAB9526016.1"/>
    </source>
</evidence>
<dbReference type="EMBL" id="CAICTM010001762">
    <property type="protein sequence ID" value="CAB9526016.1"/>
    <property type="molecule type" value="Genomic_DNA"/>
</dbReference>
<comment type="caution">
    <text evidence="2">The sequence shown here is derived from an EMBL/GenBank/DDBJ whole genome shotgun (WGS) entry which is preliminary data.</text>
</comment>
<gene>
    <name evidence="2" type="ORF">SEMRO_1764_G296100.1</name>
</gene>
<protein>
    <submittedName>
        <fullName evidence="2">Uncharacterized protein</fullName>
    </submittedName>
</protein>
<accession>A0A9N8HU67</accession>
<organism evidence="2 3">
    <name type="scientific">Seminavis robusta</name>
    <dbReference type="NCBI Taxonomy" id="568900"/>
    <lineage>
        <taxon>Eukaryota</taxon>
        <taxon>Sar</taxon>
        <taxon>Stramenopiles</taxon>
        <taxon>Ochrophyta</taxon>
        <taxon>Bacillariophyta</taxon>
        <taxon>Bacillariophyceae</taxon>
        <taxon>Bacillariophycidae</taxon>
        <taxon>Naviculales</taxon>
        <taxon>Naviculaceae</taxon>
        <taxon>Seminavis</taxon>
    </lineage>
</organism>